<name>A0AAD2CUT2_9STRA</name>
<gene>
    <name evidence="2" type="ORF">CYCCA115_LOCUS10497</name>
</gene>
<organism evidence="2 3">
    <name type="scientific">Cylindrotheca closterium</name>
    <dbReference type="NCBI Taxonomy" id="2856"/>
    <lineage>
        <taxon>Eukaryota</taxon>
        <taxon>Sar</taxon>
        <taxon>Stramenopiles</taxon>
        <taxon>Ochrophyta</taxon>
        <taxon>Bacillariophyta</taxon>
        <taxon>Bacillariophyceae</taxon>
        <taxon>Bacillariophycidae</taxon>
        <taxon>Bacillariales</taxon>
        <taxon>Bacillariaceae</taxon>
        <taxon>Cylindrotheca</taxon>
    </lineage>
</organism>
<evidence type="ECO:0000256" key="1">
    <source>
        <dbReference type="SAM" id="SignalP"/>
    </source>
</evidence>
<feature type="signal peptide" evidence="1">
    <location>
        <begin position="1"/>
        <end position="23"/>
    </location>
</feature>
<comment type="caution">
    <text evidence="2">The sequence shown here is derived from an EMBL/GenBank/DDBJ whole genome shotgun (WGS) entry which is preliminary data.</text>
</comment>
<feature type="chain" id="PRO_5041910123" evidence="1">
    <location>
        <begin position="24"/>
        <end position="207"/>
    </location>
</feature>
<accession>A0AAD2CUT2</accession>
<evidence type="ECO:0000313" key="3">
    <source>
        <dbReference type="Proteomes" id="UP001295423"/>
    </source>
</evidence>
<dbReference type="EMBL" id="CAKOGP040001668">
    <property type="protein sequence ID" value="CAJ1946354.1"/>
    <property type="molecule type" value="Genomic_DNA"/>
</dbReference>
<reference evidence="2" key="1">
    <citation type="submission" date="2023-08" db="EMBL/GenBank/DDBJ databases">
        <authorList>
            <person name="Audoor S."/>
            <person name="Bilcke G."/>
        </authorList>
    </citation>
    <scope>NUCLEOTIDE SEQUENCE</scope>
</reference>
<proteinExistence type="predicted"/>
<keyword evidence="1" id="KW-0732">Signal</keyword>
<dbReference type="Proteomes" id="UP001295423">
    <property type="component" value="Unassembled WGS sequence"/>
</dbReference>
<protein>
    <submittedName>
        <fullName evidence="2">Uncharacterized protein</fullName>
    </submittedName>
</protein>
<dbReference type="AlphaFoldDB" id="A0AAD2CUT2"/>
<evidence type="ECO:0000313" key="2">
    <source>
        <dbReference type="EMBL" id="CAJ1946354.1"/>
    </source>
</evidence>
<sequence>MKAGISVSIFTLLTSFLSSDVSAQLPSQDDEQNLSTLLHSKTQACNENGMVSAWCDSSMSAVECLIHPESNVYACMCTDPSSCPDECIETTDGDENSRLVKKSHHGIMCHGIPQDEPNYVLKHSADQLPSLHHCENNALVANWCNEVDFPGVSCLVLPALDEYVCTCIGRTAACPSECVNGETADRKTHNAIRCRGIPVDSPNYILE</sequence>
<keyword evidence="3" id="KW-1185">Reference proteome</keyword>